<evidence type="ECO:0000256" key="1">
    <source>
        <dbReference type="SAM" id="MobiDB-lite"/>
    </source>
</evidence>
<gene>
    <name evidence="2" type="ORF">PRZ48_012467</name>
</gene>
<feature type="region of interest" description="Disordered" evidence="1">
    <location>
        <begin position="1"/>
        <end position="39"/>
    </location>
</feature>
<organism evidence="2 3">
    <name type="scientific">Zasmidium cellare</name>
    <name type="common">Wine cellar mold</name>
    <name type="synonym">Racodium cellare</name>
    <dbReference type="NCBI Taxonomy" id="395010"/>
    <lineage>
        <taxon>Eukaryota</taxon>
        <taxon>Fungi</taxon>
        <taxon>Dikarya</taxon>
        <taxon>Ascomycota</taxon>
        <taxon>Pezizomycotina</taxon>
        <taxon>Dothideomycetes</taxon>
        <taxon>Dothideomycetidae</taxon>
        <taxon>Mycosphaerellales</taxon>
        <taxon>Mycosphaerellaceae</taxon>
        <taxon>Zasmidium</taxon>
    </lineage>
</organism>
<sequence length="64" mass="7396">MPEEPKKEHESLKDKILHPGKHEDGKSSSAGEKKGESKLEKFEEFVREDAKKEKIDDIWGSEMK</sequence>
<dbReference type="Proteomes" id="UP001305779">
    <property type="component" value="Unassembled WGS sequence"/>
</dbReference>
<reference evidence="2 3" key="1">
    <citation type="journal article" date="2023" name="G3 (Bethesda)">
        <title>A chromosome-level genome assembly of Zasmidium syzygii isolated from banana leaves.</title>
        <authorList>
            <person name="van Westerhoven A.C."/>
            <person name="Mehrabi R."/>
            <person name="Talebi R."/>
            <person name="Steentjes M.B.F."/>
            <person name="Corcolon B."/>
            <person name="Chong P.A."/>
            <person name="Kema G.H.J."/>
            <person name="Seidl M.F."/>
        </authorList>
    </citation>
    <scope>NUCLEOTIDE SEQUENCE [LARGE SCALE GENOMIC DNA]</scope>
    <source>
        <strain evidence="2 3">P124</strain>
    </source>
</reference>
<accession>A0ABR0E4Y1</accession>
<comment type="caution">
    <text evidence="2">The sequence shown here is derived from an EMBL/GenBank/DDBJ whole genome shotgun (WGS) entry which is preliminary data.</text>
</comment>
<protein>
    <recommendedName>
        <fullName evidence="4">Dehydrin</fullName>
    </recommendedName>
</protein>
<name>A0ABR0E4Y1_ZASCE</name>
<proteinExistence type="predicted"/>
<evidence type="ECO:0000313" key="2">
    <source>
        <dbReference type="EMBL" id="KAK4496487.1"/>
    </source>
</evidence>
<evidence type="ECO:0008006" key="4">
    <source>
        <dbReference type="Google" id="ProtNLM"/>
    </source>
</evidence>
<dbReference type="EMBL" id="JAXOVC010000010">
    <property type="protein sequence ID" value="KAK4496487.1"/>
    <property type="molecule type" value="Genomic_DNA"/>
</dbReference>
<evidence type="ECO:0000313" key="3">
    <source>
        <dbReference type="Proteomes" id="UP001305779"/>
    </source>
</evidence>
<keyword evidence="3" id="KW-1185">Reference proteome</keyword>